<dbReference type="PANTHER" id="PTHR31585">
    <property type="entry name" value="FOLATE-BIOPTERIN TRANSPORTER 1, CHLOROPLASTIC"/>
    <property type="match status" value="1"/>
</dbReference>
<feature type="compositionally biased region" description="Basic and acidic residues" evidence="7">
    <location>
        <begin position="72"/>
        <end position="93"/>
    </location>
</feature>
<dbReference type="Pfam" id="PF03092">
    <property type="entry name" value="BT1"/>
    <property type="match status" value="1"/>
</dbReference>
<dbReference type="InterPro" id="IPR036259">
    <property type="entry name" value="MFS_trans_sf"/>
</dbReference>
<keyword evidence="9" id="KW-1185">Reference proteome</keyword>
<accession>A0A9D4X367</accession>
<evidence type="ECO:0000256" key="5">
    <source>
        <dbReference type="ARBA" id="ARBA00022989"/>
    </source>
</evidence>
<evidence type="ECO:0000256" key="2">
    <source>
        <dbReference type="ARBA" id="ARBA00007015"/>
    </source>
</evidence>
<dbReference type="Proteomes" id="UP001058974">
    <property type="component" value="Chromosome 5"/>
</dbReference>
<dbReference type="GO" id="GO:0016020">
    <property type="term" value="C:membrane"/>
    <property type="evidence" value="ECO:0007669"/>
    <property type="project" value="UniProtKB-SubCell"/>
</dbReference>
<proteinExistence type="inferred from homology"/>
<evidence type="ECO:0000256" key="7">
    <source>
        <dbReference type="SAM" id="MobiDB-lite"/>
    </source>
</evidence>
<organism evidence="8 9">
    <name type="scientific">Pisum sativum</name>
    <name type="common">Garden pea</name>
    <name type="synonym">Lathyrus oleraceus</name>
    <dbReference type="NCBI Taxonomy" id="3888"/>
    <lineage>
        <taxon>Eukaryota</taxon>
        <taxon>Viridiplantae</taxon>
        <taxon>Streptophyta</taxon>
        <taxon>Embryophyta</taxon>
        <taxon>Tracheophyta</taxon>
        <taxon>Spermatophyta</taxon>
        <taxon>Magnoliopsida</taxon>
        <taxon>eudicotyledons</taxon>
        <taxon>Gunneridae</taxon>
        <taxon>Pentapetalae</taxon>
        <taxon>rosids</taxon>
        <taxon>fabids</taxon>
        <taxon>Fabales</taxon>
        <taxon>Fabaceae</taxon>
        <taxon>Papilionoideae</taxon>
        <taxon>50 kb inversion clade</taxon>
        <taxon>NPAAA clade</taxon>
        <taxon>Hologalegina</taxon>
        <taxon>IRL clade</taxon>
        <taxon>Fabeae</taxon>
        <taxon>Lathyrus</taxon>
    </lineage>
</organism>
<sequence>MIHLTVSSHNNLLTVINKPNLHKHRTPKPSRTRTIVTCSQHHKNHRNFVEKPQQHQQATFMVDVDTHQRFVVRENRKKKEDGKSVLHEKEEKKKKGSSGGTQIGSKQMVILCGFGYWLQGFRCFPWLALNFHMASSLNLDPSLLQLVQYSANLPMVAKPLYGILSDVIYVGAAHRIPYIVIGDLCMELFSICSCCTRSAYCLSWNSSSQ</sequence>
<evidence type="ECO:0000256" key="1">
    <source>
        <dbReference type="ARBA" id="ARBA00004141"/>
    </source>
</evidence>
<dbReference type="EMBL" id="JAMSHJ010000005">
    <property type="protein sequence ID" value="KAI5411325.1"/>
    <property type="molecule type" value="Genomic_DNA"/>
</dbReference>
<dbReference type="Gramene" id="Psat05G0642600-T2">
    <property type="protein sequence ID" value="KAI5411325.1"/>
    <property type="gene ID" value="KIW84_056426"/>
</dbReference>
<keyword evidence="5" id="KW-1133">Transmembrane helix</keyword>
<protein>
    <submittedName>
        <fullName evidence="8">Uncharacterized protein</fullName>
    </submittedName>
</protein>
<keyword evidence="3" id="KW-0813">Transport</keyword>
<dbReference type="PANTHER" id="PTHR31585:SF12">
    <property type="entry name" value="FOLATE-BIOPTERIN TRANSPORTER 9, CHLOROPLASTIC-RELATED"/>
    <property type="match status" value="1"/>
</dbReference>
<evidence type="ECO:0000313" key="9">
    <source>
        <dbReference type="Proteomes" id="UP001058974"/>
    </source>
</evidence>
<evidence type="ECO:0000313" key="8">
    <source>
        <dbReference type="EMBL" id="KAI5411325.1"/>
    </source>
</evidence>
<keyword evidence="4" id="KW-0812">Transmembrane</keyword>
<name>A0A9D4X367_PEA</name>
<dbReference type="AlphaFoldDB" id="A0A9D4X367"/>
<evidence type="ECO:0000256" key="4">
    <source>
        <dbReference type="ARBA" id="ARBA00022692"/>
    </source>
</evidence>
<feature type="region of interest" description="Disordered" evidence="7">
    <location>
        <begin position="72"/>
        <end position="101"/>
    </location>
</feature>
<comment type="similarity">
    <text evidence="2">Belongs to the major facilitator superfamily. Folate-biopterin transporter (TC 2.A.71) family.</text>
</comment>
<gene>
    <name evidence="8" type="ORF">KIW84_056426</name>
</gene>
<reference evidence="8 9" key="1">
    <citation type="journal article" date="2022" name="Nat. Genet.">
        <title>Improved pea reference genome and pan-genome highlight genomic features and evolutionary characteristics.</title>
        <authorList>
            <person name="Yang T."/>
            <person name="Liu R."/>
            <person name="Luo Y."/>
            <person name="Hu S."/>
            <person name="Wang D."/>
            <person name="Wang C."/>
            <person name="Pandey M.K."/>
            <person name="Ge S."/>
            <person name="Xu Q."/>
            <person name="Li N."/>
            <person name="Li G."/>
            <person name="Huang Y."/>
            <person name="Saxena R.K."/>
            <person name="Ji Y."/>
            <person name="Li M."/>
            <person name="Yan X."/>
            <person name="He Y."/>
            <person name="Liu Y."/>
            <person name="Wang X."/>
            <person name="Xiang C."/>
            <person name="Varshney R.K."/>
            <person name="Ding H."/>
            <person name="Gao S."/>
            <person name="Zong X."/>
        </authorList>
    </citation>
    <scope>NUCLEOTIDE SEQUENCE [LARGE SCALE GENOMIC DNA]</scope>
    <source>
        <strain evidence="8 9">cv. Zhongwan 6</strain>
    </source>
</reference>
<evidence type="ECO:0000256" key="3">
    <source>
        <dbReference type="ARBA" id="ARBA00022448"/>
    </source>
</evidence>
<keyword evidence="6" id="KW-0472">Membrane</keyword>
<comment type="caution">
    <text evidence="8">The sequence shown here is derived from an EMBL/GenBank/DDBJ whole genome shotgun (WGS) entry which is preliminary data.</text>
</comment>
<dbReference type="SUPFAM" id="SSF103473">
    <property type="entry name" value="MFS general substrate transporter"/>
    <property type="match status" value="1"/>
</dbReference>
<evidence type="ECO:0000256" key="6">
    <source>
        <dbReference type="ARBA" id="ARBA00023136"/>
    </source>
</evidence>
<dbReference type="InterPro" id="IPR039309">
    <property type="entry name" value="BT1"/>
</dbReference>
<comment type="subcellular location">
    <subcellularLocation>
        <location evidence="1">Membrane</location>
        <topology evidence="1">Multi-pass membrane protein</topology>
    </subcellularLocation>
</comment>